<evidence type="ECO:0000256" key="4">
    <source>
        <dbReference type="ARBA" id="ARBA00023315"/>
    </source>
</evidence>
<gene>
    <name evidence="6" type="primary">tsaD</name>
    <name evidence="8" type="ORF">A3C94_00785</name>
</gene>
<dbReference type="PANTHER" id="PTHR11735">
    <property type="entry name" value="TRNA N6-ADENOSINE THREONYLCARBAMOYLTRANSFERASE"/>
    <property type="match status" value="1"/>
</dbReference>
<dbReference type="HAMAP" id="MF_01445">
    <property type="entry name" value="TsaD"/>
    <property type="match status" value="1"/>
</dbReference>
<comment type="similarity">
    <text evidence="6">Belongs to the KAE1 / TsaD family.</text>
</comment>
<keyword evidence="4 6" id="KW-0012">Acyltransferase</keyword>
<dbReference type="Proteomes" id="UP000177232">
    <property type="component" value="Unassembled WGS sequence"/>
</dbReference>
<protein>
    <recommendedName>
        <fullName evidence="6">tRNA N6-adenosine threonylcarbamoyltransferase</fullName>
        <ecNumber evidence="6">2.3.1.234</ecNumber>
    </recommendedName>
    <alternativeName>
        <fullName evidence="6">N6-L-threonylcarbamoyladenine synthase</fullName>
        <shortName evidence="6">t(6)A synthase</shortName>
    </alternativeName>
    <alternativeName>
        <fullName evidence="6">t(6)A37 threonylcarbamoyladenosine biosynthesis protein TsaD</fullName>
    </alternativeName>
    <alternativeName>
        <fullName evidence="6">tRNA threonylcarbamoyladenosine biosynthesis protein TsaD</fullName>
    </alternativeName>
</protein>
<dbReference type="InterPro" id="IPR000905">
    <property type="entry name" value="Gcp-like_dom"/>
</dbReference>
<comment type="catalytic activity">
    <reaction evidence="5 6">
        <text>L-threonylcarbamoyladenylate + adenosine(37) in tRNA = N(6)-L-threonylcarbamoyladenosine(37) in tRNA + AMP + H(+)</text>
        <dbReference type="Rhea" id="RHEA:37059"/>
        <dbReference type="Rhea" id="RHEA-COMP:10162"/>
        <dbReference type="Rhea" id="RHEA-COMP:10163"/>
        <dbReference type="ChEBI" id="CHEBI:15378"/>
        <dbReference type="ChEBI" id="CHEBI:73682"/>
        <dbReference type="ChEBI" id="CHEBI:74411"/>
        <dbReference type="ChEBI" id="CHEBI:74418"/>
        <dbReference type="ChEBI" id="CHEBI:456215"/>
        <dbReference type="EC" id="2.3.1.234"/>
    </reaction>
</comment>
<keyword evidence="3 6" id="KW-0479">Metal-binding</keyword>
<accession>A0A1F6DSJ6</accession>
<dbReference type="AlphaFoldDB" id="A0A1F6DSJ6"/>
<feature type="binding site" evidence="6">
    <location>
        <begin position="196"/>
        <end position="200"/>
    </location>
    <ligand>
        <name>substrate</name>
    </ligand>
</feature>
<evidence type="ECO:0000256" key="1">
    <source>
        <dbReference type="ARBA" id="ARBA00022679"/>
    </source>
</evidence>
<evidence type="ECO:0000256" key="3">
    <source>
        <dbReference type="ARBA" id="ARBA00022723"/>
    </source>
</evidence>
<feature type="binding site" evidence="6">
    <location>
        <position position="354"/>
    </location>
    <ligand>
        <name>substrate</name>
    </ligand>
</feature>
<dbReference type="InterPro" id="IPR043129">
    <property type="entry name" value="ATPase_NBD"/>
</dbReference>
<proteinExistence type="inferred from homology"/>
<feature type="binding site" evidence="6">
    <location>
        <position position="229"/>
    </location>
    <ligand>
        <name>substrate</name>
    </ligand>
</feature>
<dbReference type="GO" id="GO:0005506">
    <property type="term" value="F:iron ion binding"/>
    <property type="evidence" value="ECO:0007669"/>
    <property type="project" value="UniProtKB-UniRule"/>
</dbReference>
<dbReference type="Pfam" id="PF00814">
    <property type="entry name" value="TsaD"/>
    <property type="match status" value="2"/>
</dbReference>
<dbReference type="Gene3D" id="3.30.420.40">
    <property type="match status" value="3"/>
</dbReference>
<dbReference type="GO" id="GO:0005737">
    <property type="term" value="C:cytoplasm"/>
    <property type="evidence" value="ECO:0007669"/>
    <property type="project" value="UniProtKB-SubCell"/>
</dbReference>
<dbReference type="NCBIfam" id="TIGR00329">
    <property type="entry name" value="gcp_kae1"/>
    <property type="match status" value="1"/>
</dbReference>
<organism evidence="8 9">
    <name type="scientific">Candidatus Kaiserbacteria bacterium RIFCSPHIGHO2_02_FULL_55_17</name>
    <dbReference type="NCBI Taxonomy" id="1798496"/>
    <lineage>
        <taxon>Bacteria</taxon>
        <taxon>Candidatus Kaiseribacteriota</taxon>
    </lineage>
</organism>
<keyword evidence="1 6" id="KW-0808">Transferase</keyword>
<dbReference type="GO" id="GO:0002949">
    <property type="term" value="P:tRNA threonylcarbamoyladenosine modification"/>
    <property type="evidence" value="ECO:0007669"/>
    <property type="project" value="UniProtKB-UniRule"/>
</dbReference>
<dbReference type="PANTHER" id="PTHR11735:SF6">
    <property type="entry name" value="TRNA N6-ADENOSINE THREONYLCARBAMOYLTRANSFERASE, MITOCHONDRIAL"/>
    <property type="match status" value="1"/>
</dbReference>
<keyword evidence="2 6" id="KW-0819">tRNA processing</keyword>
<feature type="binding site" evidence="6">
    <location>
        <position position="163"/>
    </location>
    <ligand>
        <name>Fe cation</name>
        <dbReference type="ChEBI" id="CHEBI:24875"/>
    </ligand>
</feature>
<evidence type="ECO:0000313" key="9">
    <source>
        <dbReference type="Proteomes" id="UP000177232"/>
    </source>
</evidence>
<feature type="binding site" evidence="6">
    <location>
        <position position="384"/>
    </location>
    <ligand>
        <name>Fe cation</name>
        <dbReference type="ChEBI" id="CHEBI:24875"/>
    </ligand>
</feature>
<keyword evidence="6" id="KW-0963">Cytoplasm</keyword>
<dbReference type="EMBL" id="MFLJ01000025">
    <property type="protein sequence ID" value="OGG64391.1"/>
    <property type="molecule type" value="Genomic_DNA"/>
</dbReference>
<dbReference type="SUPFAM" id="SSF53067">
    <property type="entry name" value="Actin-like ATPase domain"/>
    <property type="match status" value="3"/>
</dbReference>
<evidence type="ECO:0000313" key="8">
    <source>
        <dbReference type="EMBL" id="OGG64391.1"/>
    </source>
</evidence>
<evidence type="ECO:0000256" key="6">
    <source>
        <dbReference type="HAMAP-Rule" id="MF_01445"/>
    </source>
</evidence>
<dbReference type="STRING" id="1798496.A3C94_00785"/>
<feature type="domain" description="Gcp-like" evidence="7">
    <location>
        <begin position="39"/>
        <end position="91"/>
    </location>
</feature>
<evidence type="ECO:0000256" key="5">
    <source>
        <dbReference type="ARBA" id="ARBA00048117"/>
    </source>
</evidence>
<comment type="caution">
    <text evidence="8">The sequence shown here is derived from an EMBL/GenBank/DDBJ whole genome shotgun (WGS) entry which is preliminary data.</text>
</comment>
<sequence>MRILAIETSCDETAIAILEAEGDPSKGLGAGETSARFRVLGNALLSQIEIHKEYGGVFPALAKREHAKNLVPILEAALEEAELLHEDTQAIPEETRDKIAAILSRESGLSEAFFEFVSECEPPEIDVIAVTAGPGLEPALWVGINFAKALALIWEKPLVAVNHMEGHIFASLIRREKGNTETYTLQPITFPLLALLISGGHTELVLMKEWLQYKLIGQTRDDAVGEAFDKVARMLGLPYPGGPEISRLAEQARAEQVEESVTGLPDLGPGADSSALRLPRPMINEASCDFSFAGLKTAVLYLLKDTPDLSDREKQHLAREFEDATAEVLWKKTARALDLTGAQTLVVGGGVSANTHIRHVFAENMRNEYPQVVLRIPSAALTTDNAVMIALAGFYRALRREFAADIAASGNLSLSSK</sequence>
<comment type="cofactor">
    <cofactor evidence="6">
        <name>Fe(2+)</name>
        <dbReference type="ChEBI" id="CHEBI:29033"/>
    </cofactor>
    <text evidence="6">Binds 1 Fe(2+) ion per subunit.</text>
</comment>
<comment type="function">
    <text evidence="6">Required for the formation of a threonylcarbamoyl group on adenosine at position 37 (t(6)A37) in tRNAs that read codons beginning with adenine. Is involved in the transfer of the threonylcarbamoyl moiety of threonylcarbamoyl-AMP (TC-AMP) to the N6 group of A37, together with TsaE and TsaB. TsaD likely plays a direct catalytic role in this reaction.</text>
</comment>
<comment type="caution">
    <text evidence="6">Lacks conserved residue(s) required for the propagation of feature annotation.</text>
</comment>
<evidence type="ECO:0000259" key="7">
    <source>
        <dbReference type="Pfam" id="PF00814"/>
    </source>
</evidence>
<evidence type="ECO:0000256" key="2">
    <source>
        <dbReference type="ARBA" id="ARBA00022694"/>
    </source>
</evidence>
<name>A0A1F6DSJ6_9BACT</name>
<dbReference type="GO" id="GO:0061711">
    <property type="term" value="F:tRNA N(6)-L-threonylcarbamoyladenine synthase activity"/>
    <property type="evidence" value="ECO:0007669"/>
    <property type="project" value="UniProtKB-EC"/>
</dbReference>
<dbReference type="EC" id="2.3.1.234" evidence="6"/>
<feature type="binding site" evidence="6">
    <location>
        <position position="242"/>
    </location>
    <ligand>
        <name>substrate</name>
    </ligand>
</feature>
<feature type="domain" description="Gcp-like" evidence="7">
    <location>
        <begin position="119"/>
        <end position="390"/>
    </location>
</feature>
<reference evidence="8 9" key="1">
    <citation type="journal article" date="2016" name="Nat. Commun.">
        <title>Thousands of microbial genomes shed light on interconnected biogeochemical processes in an aquifer system.</title>
        <authorList>
            <person name="Anantharaman K."/>
            <person name="Brown C.T."/>
            <person name="Hug L.A."/>
            <person name="Sharon I."/>
            <person name="Castelle C.J."/>
            <person name="Probst A.J."/>
            <person name="Thomas B.C."/>
            <person name="Singh A."/>
            <person name="Wilkins M.J."/>
            <person name="Karaoz U."/>
            <person name="Brodie E.L."/>
            <person name="Williams K.H."/>
            <person name="Hubbard S.S."/>
            <person name="Banfield J.F."/>
        </authorList>
    </citation>
    <scope>NUCLEOTIDE SEQUENCE [LARGE SCALE GENOMIC DNA]</scope>
</reference>
<feature type="binding site" evidence="6">
    <location>
        <position position="167"/>
    </location>
    <ligand>
        <name>Fe cation</name>
        <dbReference type="ChEBI" id="CHEBI:24875"/>
    </ligand>
</feature>
<comment type="subcellular location">
    <subcellularLocation>
        <location evidence="6">Cytoplasm</location>
    </subcellularLocation>
</comment>
<dbReference type="InterPro" id="IPR017861">
    <property type="entry name" value="KAE1/TsaD"/>
</dbReference>
<keyword evidence="6" id="KW-0408">Iron</keyword>
<dbReference type="InterPro" id="IPR022450">
    <property type="entry name" value="TsaD"/>
</dbReference>